<evidence type="ECO:0000256" key="1">
    <source>
        <dbReference type="ARBA" id="ARBA00006817"/>
    </source>
</evidence>
<reference evidence="3 4" key="1">
    <citation type="submission" date="2016-07" db="EMBL/GenBank/DDBJ databases">
        <title>Complete genome sequence of the Lentzea guizhouensis DHS C013.</title>
        <authorList>
            <person name="Cao C."/>
        </authorList>
    </citation>
    <scope>NUCLEOTIDE SEQUENCE [LARGE SCALE GENOMIC DNA]</scope>
    <source>
        <strain evidence="3 4">DHS C013</strain>
    </source>
</reference>
<name>A0A1B2HJG2_9PSEU</name>
<dbReference type="STRING" id="1586287.BBK82_19075"/>
<proteinExistence type="inferred from homology"/>
<evidence type="ECO:0000313" key="3">
    <source>
        <dbReference type="EMBL" id="ANZ37851.1"/>
    </source>
</evidence>
<accession>A0A1B2HJG2</accession>
<keyword evidence="4" id="KW-1185">Reference proteome</keyword>
<organism evidence="3 4">
    <name type="scientific">Lentzea guizhouensis</name>
    <dbReference type="NCBI Taxonomy" id="1586287"/>
    <lineage>
        <taxon>Bacteria</taxon>
        <taxon>Bacillati</taxon>
        <taxon>Actinomycetota</taxon>
        <taxon>Actinomycetes</taxon>
        <taxon>Pseudonocardiales</taxon>
        <taxon>Pseudonocardiaceae</taxon>
        <taxon>Lentzea</taxon>
    </lineage>
</organism>
<evidence type="ECO:0000259" key="2">
    <source>
        <dbReference type="Pfam" id="PF08327"/>
    </source>
</evidence>
<dbReference type="CDD" id="cd07826">
    <property type="entry name" value="SRPBCC_CalC_Aha1-like_9"/>
    <property type="match status" value="1"/>
</dbReference>
<dbReference type="AlphaFoldDB" id="A0A1B2HJG2"/>
<protein>
    <recommendedName>
        <fullName evidence="2">Activator of Hsp90 ATPase homologue 1/2-like C-terminal domain-containing protein</fullName>
    </recommendedName>
</protein>
<dbReference type="Proteomes" id="UP000093053">
    <property type="component" value="Chromosome"/>
</dbReference>
<sequence length="158" mass="17306">MTTTYGTVVTTPTPTTIAMTRTFDAPAALVWKAFTTPSLVRQWLLGPDGWEMPICEIDLVVGGAWRYGWAQPDGSQAFEIHGSYVELEPHSRIVHTETFEDNPPATVTTTFTEEDGRTTMVSTMELGSQEGRDAVLATGMADGAGRSYERLSELLPTF</sequence>
<dbReference type="InterPro" id="IPR013538">
    <property type="entry name" value="ASHA1/2-like_C"/>
</dbReference>
<dbReference type="RefSeq" id="WP_065916212.1">
    <property type="nucleotide sequence ID" value="NZ_CP016793.1"/>
</dbReference>
<dbReference type="OrthoDB" id="5185819at2"/>
<evidence type="ECO:0000313" key="4">
    <source>
        <dbReference type="Proteomes" id="UP000093053"/>
    </source>
</evidence>
<dbReference type="SUPFAM" id="SSF55961">
    <property type="entry name" value="Bet v1-like"/>
    <property type="match status" value="1"/>
</dbReference>
<dbReference type="KEGG" id="led:BBK82_19075"/>
<dbReference type="Pfam" id="PF08327">
    <property type="entry name" value="AHSA1"/>
    <property type="match status" value="1"/>
</dbReference>
<dbReference type="Gene3D" id="3.30.530.20">
    <property type="match status" value="1"/>
</dbReference>
<dbReference type="InterPro" id="IPR023393">
    <property type="entry name" value="START-like_dom_sf"/>
</dbReference>
<feature type="domain" description="Activator of Hsp90 ATPase homologue 1/2-like C-terminal" evidence="2">
    <location>
        <begin position="24"/>
        <end position="155"/>
    </location>
</feature>
<dbReference type="EMBL" id="CP016793">
    <property type="protein sequence ID" value="ANZ37851.1"/>
    <property type="molecule type" value="Genomic_DNA"/>
</dbReference>
<gene>
    <name evidence="3" type="ORF">BBK82_19075</name>
</gene>
<comment type="similarity">
    <text evidence="1">Belongs to the AHA1 family.</text>
</comment>